<gene>
    <name evidence="5" type="ORF">FUAX_04820</name>
</gene>
<dbReference type="NCBIfam" id="TIGR04183">
    <property type="entry name" value="Por_Secre_tail"/>
    <property type="match status" value="1"/>
</dbReference>
<dbReference type="PROSITE" id="PS50268">
    <property type="entry name" value="CADHERIN_2"/>
    <property type="match status" value="2"/>
</dbReference>
<keyword evidence="2" id="KW-1133">Transmembrane helix</keyword>
<dbReference type="RefSeq" id="WP_338393337.1">
    <property type="nucleotide sequence ID" value="NZ_AP025314.1"/>
</dbReference>
<dbReference type="PROSITE" id="PS50835">
    <property type="entry name" value="IG_LIKE"/>
    <property type="match status" value="1"/>
</dbReference>
<dbReference type="EMBL" id="AP025314">
    <property type="protein sequence ID" value="BDD08050.1"/>
    <property type="molecule type" value="Genomic_DNA"/>
</dbReference>
<feature type="domain" description="Cadherin" evidence="3">
    <location>
        <begin position="474"/>
        <end position="563"/>
    </location>
</feature>
<dbReference type="AlphaFoldDB" id="A0AAU9DB76"/>
<dbReference type="Gene3D" id="3.80.10.10">
    <property type="entry name" value="Ribonuclease Inhibitor"/>
    <property type="match status" value="1"/>
</dbReference>
<dbReference type="InterPro" id="IPR002126">
    <property type="entry name" value="Cadherin-like_dom"/>
</dbReference>
<evidence type="ECO:0000313" key="5">
    <source>
        <dbReference type="EMBL" id="BDD08050.1"/>
    </source>
</evidence>
<organism evidence="5 6">
    <name type="scientific">Fulvitalea axinellae</name>
    <dbReference type="NCBI Taxonomy" id="1182444"/>
    <lineage>
        <taxon>Bacteria</taxon>
        <taxon>Pseudomonadati</taxon>
        <taxon>Bacteroidota</taxon>
        <taxon>Cytophagia</taxon>
        <taxon>Cytophagales</taxon>
        <taxon>Persicobacteraceae</taxon>
        <taxon>Fulvitalea</taxon>
    </lineage>
</organism>
<evidence type="ECO:0000313" key="6">
    <source>
        <dbReference type="Proteomes" id="UP001348817"/>
    </source>
</evidence>
<dbReference type="GO" id="GO:0005509">
    <property type="term" value="F:calcium ion binding"/>
    <property type="evidence" value="ECO:0007669"/>
    <property type="project" value="InterPro"/>
</dbReference>
<dbReference type="GO" id="GO:0016020">
    <property type="term" value="C:membrane"/>
    <property type="evidence" value="ECO:0007669"/>
    <property type="project" value="InterPro"/>
</dbReference>
<dbReference type="InterPro" id="IPR026444">
    <property type="entry name" value="Secre_tail"/>
</dbReference>
<evidence type="ECO:0000256" key="1">
    <source>
        <dbReference type="ARBA" id="ARBA00022692"/>
    </source>
</evidence>
<dbReference type="KEGG" id="fax:FUAX_04820"/>
<dbReference type="InterPro" id="IPR013783">
    <property type="entry name" value="Ig-like_fold"/>
</dbReference>
<name>A0AAU9DB76_9BACT</name>
<dbReference type="InterPro" id="IPR007110">
    <property type="entry name" value="Ig-like_dom"/>
</dbReference>
<dbReference type="InterPro" id="IPR036179">
    <property type="entry name" value="Ig-like_dom_sf"/>
</dbReference>
<dbReference type="Proteomes" id="UP001348817">
    <property type="component" value="Chromosome"/>
</dbReference>
<evidence type="ECO:0008006" key="7">
    <source>
        <dbReference type="Google" id="ProtNLM"/>
    </source>
</evidence>
<sequence length="997" mass="109648">MRKILLFTVMIVVYSTNIYGQTSNAFDPVERDALLLLYDSAGGKDWRFGNGRDNSVQELRKRKESPFYKMVTGSAIIRNTRTHIQELNLTNNNLSGALPDSLFECNPAKYGFPASMVSYFSPVLYSVNTPLKFGHNSLRRVSSRIGYTNTGAVKGLFLDHNFLTGFGIDKFPDNIGGLGGWGVYGTLDLSNNLIRELTGADFSWDPKRRESGISSRIMKIDIANNLMDFQSLLLFEDLALKSANRARPNFTPAFVKKDITVWPQRKLGEAQAEMSLDKGQSHELSFSLRHAQNKYSWLLNGKPMPLSDGKTFTIKEFDTEKAGVYTCRVTNPAYPDQPLESVDFALWLNKPGNKAPTSLAINNSKAIPHTKLSSVVGTLTGVDPDGDALNFRLVEGDDFRYNSSFRIIEGNTLVTAEEIFEYPSLKEYKIRVEAYDPYGGKFRQTITVSRLELPEGVTLIESFLLSKSDFPENEADFAIGEFALKGNNKNLNGEYAFTLPEGQQDNALFSLEGNTLKTKSEFNFEKRKDYSVSVKATHKTHADIFQQVVFKLKVTDANDAPTLVAISGNLLKDTDPAGTEIGQLFSADEDPADLSFTFALTDKDSEFFVIHGSKLKNKKRLTAGVYKVGVSASDSKGASVEATISVVVQKTGDGGEVVKTVPEIKHFEDISGKAGSKIALTAYSTSDAKLEYELVSGQEFVQLNDGELSLVKAGTAELKASVPETDSFKAGEKTIHVKVLQEEELVEAKISHLQNMVLFLGDAPIPLTGYTNSEAKIQYEVVSGAEFVGINPPFLTVTAVGNAKVRAYVSATDNFTSAEAFFHVKVMGSGRLDAEIENFEDLFLTTDMEKVHLSAHSESDGKVYYELLSGEETIALENLTLTIKAPGLATVKAYTSATSKYNGAEKIITVKVAKTLSVDDFPAVTASPNPTERFVTVTLPRNSVTVSRIFDTYGHLINTEKHSEKMFKIDLEGLPLGIYTLSVTGEGIAKSIRIIKK</sequence>
<dbReference type="GO" id="GO:0007156">
    <property type="term" value="P:homophilic cell adhesion via plasma membrane adhesion molecules"/>
    <property type="evidence" value="ECO:0007669"/>
    <property type="project" value="InterPro"/>
</dbReference>
<dbReference type="InterPro" id="IPR032675">
    <property type="entry name" value="LRR_dom_sf"/>
</dbReference>
<keyword evidence="6" id="KW-1185">Reference proteome</keyword>
<keyword evidence="1" id="KW-0812">Transmembrane</keyword>
<dbReference type="Pfam" id="PF18962">
    <property type="entry name" value="Por_Secre_tail"/>
    <property type="match status" value="1"/>
</dbReference>
<proteinExistence type="predicted"/>
<dbReference type="SUPFAM" id="SSF52047">
    <property type="entry name" value="RNI-like"/>
    <property type="match status" value="1"/>
</dbReference>
<dbReference type="Gene3D" id="2.60.40.60">
    <property type="entry name" value="Cadherins"/>
    <property type="match status" value="1"/>
</dbReference>
<feature type="domain" description="Ig-like" evidence="4">
    <location>
        <begin position="263"/>
        <end position="343"/>
    </location>
</feature>
<evidence type="ECO:0000259" key="3">
    <source>
        <dbReference type="PROSITE" id="PS50268"/>
    </source>
</evidence>
<dbReference type="SUPFAM" id="SSF48726">
    <property type="entry name" value="Immunoglobulin"/>
    <property type="match status" value="1"/>
</dbReference>
<feature type="domain" description="Cadherin" evidence="3">
    <location>
        <begin position="571"/>
        <end position="664"/>
    </location>
</feature>
<reference evidence="5 6" key="1">
    <citation type="submission" date="2021-12" db="EMBL/GenBank/DDBJ databases">
        <title>Genome sequencing of bacteria with rrn-lacking chromosome and rrn-plasmid.</title>
        <authorList>
            <person name="Anda M."/>
            <person name="Iwasaki W."/>
        </authorList>
    </citation>
    <scope>NUCLEOTIDE SEQUENCE [LARGE SCALE GENOMIC DNA]</scope>
    <source>
        <strain evidence="5 6">DSM 100852</strain>
    </source>
</reference>
<dbReference type="Gene3D" id="2.60.40.10">
    <property type="entry name" value="Immunoglobulins"/>
    <property type="match status" value="1"/>
</dbReference>
<keyword evidence="2" id="KW-0472">Membrane</keyword>
<evidence type="ECO:0000256" key="2">
    <source>
        <dbReference type="ARBA" id="ARBA00022989"/>
    </source>
</evidence>
<dbReference type="CDD" id="cd00096">
    <property type="entry name" value="Ig"/>
    <property type="match status" value="1"/>
</dbReference>
<protein>
    <recommendedName>
        <fullName evidence="7">T9SS type A sorting domain-containing protein</fullName>
    </recommendedName>
</protein>
<dbReference type="PANTHER" id="PTHR24026">
    <property type="entry name" value="FAT ATYPICAL CADHERIN-RELATED"/>
    <property type="match status" value="1"/>
</dbReference>
<evidence type="ECO:0000259" key="4">
    <source>
        <dbReference type="PROSITE" id="PS50835"/>
    </source>
</evidence>
<accession>A0AAU9DB76</accession>